<dbReference type="SUPFAM" id="SSF52518">
    <property type="entry name" value="Thiamin diphosphate-binding fold (THDP-binding)"/>
    <property type="match status" value="1"/>
</dbReference>
<dbReference type="SUPFAM" id="SSF52922">
    <property type="entry name" value="TK C-terminal domain-like"/>
    <property type="match status" value="1"/>
</dbReference>
<dbReference type="OrthoDB" id="8732661at2"/>
<keyword evidence="3" id="KW-1185">Reference proteome</keyword>
<organism evidence="2 3">
    <name type="scientific">Azonexus hydrophilus</name>
    <dbReference type="NCBI Taxonomy" id="418702"/>
    <lineage>
        <taxon>Bacteria</taxon>
        <taxon>Pseudomonadati</taxon>
        <taxon>Pseudomonadota</taxon>
        <taxon>Betaproteobacteria</taxon>
        <taxon>Rhodocyclales</taxon>
        <taxon>Azonexaceae</taxon>
        <taxon>Azonexus</taxon>
    </lineage>
</organism>
<dbReference type="PANTHER" id="PTHR43825">
    <property type="entry name" value="PYRUVATE DEHYDROGENASE E1 COMPONENT"/>
    <property type="match status" value="1"/>
</dbReference>
<dbReference type="SMART" id="SM00861">
    <property type="entry name" value="Transket_pyr"/>
    <property type="match status" value="1"/>
</dbReference>
<dbReference type="EMBL" id="MTHD01000001">
    <property type="protein sequence ID" value="OMG56840.1"/>
    <property type="molecule type" value="Genomic_DNA"/>
</dbReference>
<dbReference type="Pfam" id="PF02779">
    <property type="entry name" value="Transket_pyr"/>
    <property type="match status" value="1"/>
</dbReference>
<dbReference type="Gene3D" id="3.40.50.920">
    <property type="match status" value="1"/>
</dbReference>
<comment type="caution">
    <text evidence="2">The sequence shown here is derived from an EMBL/GenBank/DDBJ whole genome shotgun (WGS) entry which is preliminary data.</text>
</comment>
<protein>
    <submittedName>
        <fullName evidence="2">Transketolase</fullName>
    </submittedName>
</protein>
<dbReference type="InterPro" id="IPR009014">
    <property type="entry name" value="Transketo_C/PFOR_II"/>
</dbReference>
<name>A0A1R1IDV4_9RHOO</name>
<evidence type="ECO:0000259" key="1">
    <source>
        <dbReference type="SMART" id="SM00861"/>
    </source>
</evidence>
<dbReference type="CDD" id="cd07033">
    <property type="entry name" value="TPP_PYR_DXS_TK_like"/>
    <property type="match status" value="1"/>
</dbReference>
<reference evidence="2 3" key="1">
    <citation type="submission" date="2016-10" db="EMBL/GenBank/DDBJ databases">
        <title>Alkaliphiles isolated from bioreactors.</title>
        <authorList>
            <person name="Salah Z."/>
            <person name="Rout S.P."/>
            <person name="Humphreys P.N."/>
        </authorList>
    </citation>
    <scope>NUCLEOTIDE SEQUENCE [LARGE SCALE GENOMIC DNA]</scope>
    <source>
        <strain evidence="2 3">ZS02</strain>
    </source>
</reference>
<dbReference type="Proteomes" id="UP000187526">
    <property type="component" value="Unassembled WGS sequence"/>
</dbReference>
<dbReference type="STRING" id="418702.BJN45_04375"/>
<evidence type="ECO:0000313" key="3">
    <source>
        <dbReference type="Proteomes" id="UP000187526"/>
    </source>
</evidence>
<dbReference type="InterPro" id="IPR033248">
    <property type="entry name" value="Transketolase_C"/>
</dbReference>
<dbReference type="Pfam" id="PF02780">
    <property type="entry name" value="Transketolase_C"/>
    <property type="match status" value="1"/>
</dbReference>
<evidence type="ECO:0000313" key="2">
    <source>
        <dbReference type="EMBL" id="OMG56840.1"/>
    </source>
</evidence>
<accession>A0A1R1IDV4</accession>
<dbReference type="Gene3D" id="3.40.50.970">
    <property type="match status" value="1"/>
</dbReference>
<dbReference type="PANTHER" id="PTHR43825:SF1">
    <property type="entry name" value="TRANSKETOLASE-LIKE PYRIMIDINE-BINDING DOMAIN-CONTAINING PROTEIN"/>
    <property type="match status" value="1"/>
</dbReference>
<dbReference type="InterPro" id="IPR005475">
    <property type="entry name" value="Transketolase-like_Pyr-bd"/>
</dbReference>
<dbReference type="InterPro" id="IPR029061">
    <property type="entry name" value="THDP-binding"/>
</dbReference>
<feature type="domain" description="Transketolase-like pyrimidine-binding" evidence="1">
    <location>
        <begin position="6"/>
        <end position="174"/>
    </location>
</feature>
<dbReference type="InterPro" id="IPR051157">
    <property type="entry name" value="PDH/Transketolase"/>
</dbReference>
<dbReference type="RefSeq" id="WP_076092382.1">
    <property type="nucleotide sequence ID" value="NZ_MTHD01000001.1"/>
</dbReference>
<proteinExistence type="predicted"/>
<sequence>MTDRPQAMRDALLRRICEAMADDPKLFFVCADFGSPVLDTIRERFPERFINVGIAEQNLINISAGLALEGYTVFAYAIAPFITMRCYEQIRVSLALLSQVRPLNVNLIGVGAGYSYVVSGPTHQCYEDLTLMRAMPNMAVYSPADHITAAALFERCLMLGGPKYLRLDAQVLPALYAEAPPDMESGFQCHRTGDRLCLVATGYMVHTALKVAERLATAGEQVGVIDLFDLSGFDQQRLAETLAAYAGVVSLEEGFRGRGGLDAMLFDFCAGRRLPPRLLNIGVEGGYRFELGSRSELHEQVSIGENAVTERVTRFLAELSEGETNRMGSR</sequence>
<gene>
    <name evidence="2" type="ORF">BJN45_04375</name>
</gene>
<dbReference type="AlphaFoldDB" id="A0A1R1IDV4"/>